<comment type="caution">
    <text evidence="1">The sequence shown here is derived from an EMBL/GenBank/DDBJ whole genome shotgun (WGS) entry which is preliminary data.</text>
</comment>
<protein>
    <submittedName>
        <fullName evidence="1">Uncharacterized protein</fullName>
    </submittedName>
</protein>
<dbReference type="EMBL" id="NRJG01000160">
    <property type="protein sequence ID" value="RIY34963.1"/>
    <property type="molecule type" value="Genomic_DNA"/>
</dbReference>
<organism evidence="1 2">
    <name type="scientific">Psittacicella hinzii</name>
    <dbReference type="NCBI Taxonomy" id="2028575"/>
    <lineage>
        <taxon>Bacteria</taxon>
        <taxon>Pseudomonadati</taxon>
        <taxon>Pseudomonadota</taxon>
        <taxon>Gammaproteobacteria</taxon>
        <taxon>Pasteurellales</taxon>
        <taxon>Psittacicellaceae</taxon>
        <taxon>Psittacicella</taxon>
    </lineage>
</organism>
<proteinExistence type="predicted"/>
<dbReference type="Proteomes" id="UP000265916">
    <property type="component" value="Unassembled WGS sequence"/>
</dbReference>
<evidence type="ECO:0000313" key="2">
    <source>
        <dbReference type="Proteomes" id="UP000265916"/>
    </source>
</evidence>
<dbReference type="RefSeq" id="WP_119532485.1">
    <property type="nucleotide sequence ID" value="NZ_JBHSSP010000005.1"/>
</dbReference>
<evidence type="ECO:0000313" key="1">
    <source>
        <dbReference type="EMBL" id="RIY34963.1"/>
    </source>
</evidence>
<gene>
    <name evidence="1" type="ORF">CKF58_07335</name>
</gene>
<dbReference type="AlphaFoldDB" id="A0A3A1Y9I0"/>
<sequence>MAKEYKCPVKKVSLKPETEKFTQEVLFRAPTYKEGDKTRNYKVAVGVVDNVTGKFYPNDSFLKLYDENSEPYEMDREIYKKYMKKYDEELQEQLAQNPGISRVRNTGTRLDVMVEVIEQTRILRAKQAKEVKPIKNKRKIPWKLKSQNDFVVQEVAPVIQDEVITPESLTVEKVLETNTSYSSRSKHKANAANMFVTFIYKIADLYGITKILSEVFTTEGAINILNWVAFSLSNDDSNASHNFNEFANKMNLKRDFYISSQRWSEFFMSISEEKVEAFLKSWCELLQEDNAIIY</sequence>
<keyword evidence="2" id="KW-1185">Reference proteome</keyword>
<accession>A0A3A1Y9I0</accession>
<name>A0A3A1Y9I0_9GAMM</name>
<reference evidence="1 2" key="1">
    <citation type="submission" date="2017-08" db="EMBL/GenBank/DDBJ databases">
        <title>Reclassification of Bisgaard taxon 37 and 44.</title>
        <authorList>
            <person name="Christensen H."/>
        </authorList>
    </citation>
    <scope>NUCLEOTIDE SEQUENCE [LARGE SCALE GENOMIC DNA]</scope>
    <source>
        <strain evidence="1 2">111</strain>
    </source>
</reference>